<reference evidence="2 3" key="1">
    <citation type="journal article" date="2023" name="G3 (Bethesda)">
        <title>A chromosome-level genome assembly of Zasmidium syzygii isolated from banana leaves.</title>
        <authorList>
            <person name="van Westerhoven A.C."/>
            <person name="Mehrabi R."/>
            <person name="Talebi R."/>
            <person name="Steentjes M.B.F."/>
            <person name="Corcolon B."/>
            <person name="Chong P.A."/>
            <person name="Kema G.H.J."/>
            <person name="Seidl M.F."/>
        </authorList>
    </citation>
    <scope>NUCLEOTIDE SEQUENCE [LARGE SCALE GENOMIC DNA]</scope>
    <source>
        <strain evidence="2 3">P124</strain>
    </source>
</reference>
<evidence type="ECO:0000313" key="2">
    <source>
        <dbReference type="EMBL" id="KAK4497093.1"/>
    </source>
</evidence>
<dbReference type="Proteomes" id="UP001305779">
    <property type="component" value="Unassembled WGS sequence"/>
</dbReference>
<feature type="compositionally biased region" description="Polar residues" evidence="1">
    <location>
        <begin position="423"/>
        <end position="436"/>
    </location>
</feature>
<evidence type="ECO:0000313" key="3">
    <source>
        <dbReference type="Proteomes" id="UP001305779"/>
    </source>
</evidence>
<feature type="compositionally biased region" description="Polar residues" evidence="1">
    <location>
        <begin position="237"/>
        <end position="249"/>
    </location>
</feature>
<feature type="compositionally biased region" description="Basic and acidic residues" evidence="1">
    <location>
        <begin position="218"/>
        <end position="227"/>
    </location>
</feature>
<dbReference type="EMBL" id="JAXOVC010000009">
    <property type="protein sequence ID" value="KAK4497093.1"/>
    <property type="molecule type" value="Genomic_DNA"/>
</dbReference>
<feature type="region of interest" description="Disordered" evidence="1">
    <location>
        <begin position="1"/>
        <end position="266"/>
    </location>
</feature>
<feature type="region of interest" description="Disordered" evidence="1">
    <location>
        <begin position="405"/>
        <end position="463"/>
    </location>
</feature>
<gene>
    <name evidence="2" type="ORF">PRZ48_011543</name>
</gene>
<name>A0ABR0E761_ZASCE</name>
<evidence type="ECO:0000256" key="1">
    <source>
        <dbReference type="SAM" id="MobiDB-lite"/>
    </source>
</evidence>
<comment type="caution">
    <text evidence="2">The sequence shown here is derived from an EMBL/GenBank/DDBJ whole genome shotgun (WGS) entry which is preliminary data.</text>
</comment>
<feature type="compositionally biased region" description="Polar residues" evidence="1">
    <location>
        <begin position="28"/>
        <end position="61"/>
    </location>
</feature>
<sequence length="565" mass="62018">MPKPGDARRRSAHGPAQRPATRPIPPGRTSSGRVEQQLTAQQPTINRHNSSTTRHNDNVNGPQPARPDFGPSPGNYGPAPAAQMIAPGDAARDAEVNTLSQQFENLPSSLTPAVELSDSETSSSEPGEVVGKQKTSPKQTIPEPLPTAGPSIEAPASPIIDRGEKIRRAAAVEAQRKNEQIEADRNGPLSQQDPALIRQVREEEERRSQGDPLFVRGTTEDHLSDHEIADDEDEPESTPTSPVVANNVLSKKRSSPEPEVSDGAKKQKVFSTDFRIRMYDRLKPQGKLERDSLLQSIRRNWGPRWELDLSQDLWLIDSKTKRPQHPKNWSNPVLERIIELSGLTRKEPGRAAAALREAINQRTSTGHGSRRLERFEDIEIAKQLVVSPPAGQASMVDLLRASASSTATLDHDTPSRRPARRTSGPTSANDSPTLQTAAGAPAPSSPQIKHETDSTPFSPKSPRLNQARKVYTVSELFALDIDTLEKAYHGIVAQWSQVEREMARRRTGNSAFPPLNRELSKLNSEALFQLYQESCEQKLLLGQELQGRTPEVPGADVSVPMVLDG</sequence>
<protein>
    <submittedName>
        <fullName evidence="2">Uncharacterized protein</fullName>
    </submittedName>
</protein>
<feature type="compositionally biased region" description="Basic and acidic residues" evidence="1">
    <location>
        <begin position="174"/>
        <end position="185"/>
    </location>
</feature>
<proteinExistence type="predicted"/>
<organism evidence="2 3">
    <name type="scientific">Zasmidium cellare</name>
    <name type="common">Wine cellar mold</name>
    <name type="synonym">Racodium cellare</name>
    <dbReference type="NCBI Taxonomy" id="395010"/>
    <lineage>
        <taxon>Eukaryota</taxon>
        <taxon>Fungi</taxon>
        <taxon>Dikarya</taxon>
        <taxon>Ascomycota</taxon>
        <taxon>Pezizomycotina</taxon>
        <taxon>Dothideomycetes</taxon>
        <taxon>Dothideomycetidae</taxon>
        <taxon>Mycosphaerellales</taxon>
        <taxon>Mycosphaerellaceae</taxon>
        <taxon>Zasmidium</taxon>
    </lineage>
</organism>
<accession>A0ABR0E761</accession>
<feature type="compositionally biased region" description="Basic and acidic residues" evidence="1">
    <location>
        <begin position="199"/>
        <end position="209"/>
    </location>
</feature>
<keyword evidence="3" id="KW-1185">Reference proteome</keyword>
<feature type="compositionally biased region" description="Polar residues" evidence="1">
    <location>
        <begin position="97"/>
        <end position="111"/>
    </location>
</feature>